<protein>
    <submittedName>
        <fullName evidence="1">Uncharacterized protein</fullName>
    </submittedName>
</protein>
<proteinExistence type="predicted"/>
<accession>A0ABU0HNF6</accession>
<name>A0ABU0HNF6_9HYPH</name>
<sequence length="85" mass="9063">MWVHNLTASPLDQLQIIRFDDSKCLCRMGELHVEGSSVRPAYDDGADAAGIDNSSILALDGRPQADAVLKLECGVGPSRLSRPAA</sequence>
<gene>
    <name evidence="1" type="ORF">QO016_002871</name>
</gene>
<comment type="caution">
    <text evidence="1">The sequence shown here is derived from an EMBL/GenBank/DDBJ whole genome shotgun (WGS) entry which is preliminary data.</text>
</comment>
<evidence type="ECO:0000313" key="1">
    <source>
        <dbReference type="EMBL" id="MDQ0443368.1"/>
    </source>
</evidence>
<dbReference type="Proteomes" id="UP001236369">
    <property type="component" value="Unassembled WGS sequence"/>
</dbReference>
<keyword evidence="2" id="KW-1185">Reference proteome</keyword>
<dbReference type="EMBL" id="JAUSVV010000006">
    <property type="protein sequence ID" value="MDQ0443368.1"/>
    <property type="molecule type" value="Genomic_DNA"/>
</dbReference>
<evidence type="ECO:0000313" key="2">
    <source>
        <dbReference type="Proteomes" id="UP001236369"/>
    </source>
</evidence>
<organism evidence="1 2">
    <name type="scientific">Methylobacterium persicinum</name>
    <dbReference type="NCBI Taxonomy" id="374426"/>
    <lineage>
        <taxon>Bacteria</taxon>
        <taxon>Pseudomonadati</taxon>
        <taxon>Pseudomonadota</taxon>
        <taxon>Alphaproteobacteria</taxon>
        <taxon>Hyphomicrobiales</taxon>
        <taxon>Methylobacteriaceae</taxon>
        <taxon>Methylobacterium</taxon>
    </lineage>
</organism>
<reference evidence="1 2" key="1">
    <citation type="submission" date="2023-07" db="EMBL/GenBank/DDBJ databases">
        <title>Genomic Encyclopedia of Type Strains, Phase IV (KMG-IV): sequencing the most valuable type-strain genomes for metagenomic binning, comparative biology and taxonomic classification.</title>
        <authorList>
            <person name="Goeker M."/>
        </authorList>
    </citation>
    <scope>NUCLEOTIDE SEQUENCE [LARGE SCALE GENOMIC DNA]</scope>
    <source>
        <strain evidence="1 2">DSM 19562</strain>
    </source>
</reference>